<dbReference type="EC" id="1.3.1.106" evidence="4"/>
<protein>
    <submittedName>
        <fullName evidence="4">Cobalt-precorrin-6A reductase</fullName>
        <ecNumber evidence="4">1.3.1.106</ecNumber>
    </submittedName>
</protein>
<gene>
    <name evidence="4" type="ORF">NDI37_14295</name>
</gene>
<comment type="caution">
    <text evidence="4">The sequence shown here is derived from an EMBL/GenBank/DDBJ whole genome shotgun (WGS) entry which is preliminary data.</text>
</comment>
<evidence type="ECO:0000256" key="1">
    <source>
        <dbReference type="ARBA" id="ARBA00004953"/>
    </source>
</evidence>
<evidence type="ECO:0000256" key="2">
    <source>
        <dbReference type="ARBA" id="ARBA00022573"/>
    </source>
</evidence>
<keyword evidence="2" id="KW-0169">Cobalamin biosynthesis</keyword>
<evidence type="ECO:0000256" key="3">
    <source>
        <dbReference type="ARBA" id="ARBA00023002"/>
    </source>
</evidence>
<dbReference type="GO" id="GO:0016491">
    <property type="term" value="F:oxidoreductase activity"/>
    <property type="evidence" value="ECO:0007669"/>
    <property type="project" value="UniProtKB-KW"/>
</dbReference>
<accession>A0ABV0JQ76</accession>
<evidence type="ECO:0000313" key="5">
    <source>
        <dbReference type="Proteomes" id="UP001442494"/>
    </source>
</evidence>
<dbReference type="NCBIfam" id="TIGR00715">
    <property type="entry name" value="precor6x_red"/>
    <property type="match status" value="1"/>
</dbReference>
<dbReference type="PANTHER" id="PTHR36925:SF1">
    <property type="entry name" value="COBALT-PRECORRIN-6A REDUCTASE"/>
    <property type="match status" value="1"/>
</dbReference>
<dbReference type="PANTHER" id="PTHR36925">
    <property type="entry name" value="COBALT-PRECORRIN-6A REDUCTASE"/>
    <property type="match status" value="1"/>
</dbReference>
<dbReference type="NCBIfam" id="NF005970">
    <property type="entry name" value="PRK08057.1-4"/>
    <property type="match status" value="1"/>
</dbReference>
<dbReference type="Pfam" id="PF02571">
    <property type="entry name" value="CbiJ"/>
    <property type="match status" value="1"/>
</dbReference>
<reference evidence="4 5" key="1">
    <citation type="submission" date="2022-04" db="EMBL/GenBank/DDBJ databases">
        <title>Positive selection, recombination, and allopatry shape intraspecific diversity of widespread and dominant cyanobacteria.</title>
        <authorList>
            <person name="Wei J."/>
            <person name="Shu W."/>
            <person name="Hu C."/>
        </authorList>
    </citation>
    <scope>NUCLEOTIDE SEQUENCE [LARGE SCALE GENOMIC DNA]</scope>
    <source>
        <strain evidence="4 5">GB2-A5</strain>
    </source>
</reference>
<dbReference type="PROSITE" id="PS51014">
    <property type="entry name" value="COBK_CBIJ"/>
    <property type="match status" value="1"/>
</dbReference>
<proteinExistence type="predicted"/>
<dbReference type="Proteomes" id="UP001442494">
    <property type="component" value="Unassembled WGS sequence"/>
</dbReference>
<name>A0ABV0JQ76_9CYAN</name>
<sequence length="271" mass="30387">MSVERLMTLAASCFGDRVWLIGGTQESAQLSVALSRFQLPCIVTVTTESAKALYPITQSLQIWVGRLDVTHLEEFLQEQGIVAILDASHPYALEISKMAIAISLHRQIPYLRYERPAVDAEIDNNQQVIRLDSFETLLTGDYLQEQRVLLTIGYRNFPLFRPWQEKSTLFARILPSVTAMDAAYAAGFAPDRLIALRPPVPAELEKALWHHWKISLVVTKASGTAGGEDVKRRVATELGIPLVVITRPEVAYPQQTSDIEAAVEFCRYHLK</sequence>
<keyword evidence="5" id="KW-1185">Reference proteome</keyword>
<organism evidence="4 5">
    <name type="scientific">Funiculus sociatus GB2-A5</name>
    <dbReference type="NCBI Taxonomy" id="2933946"/>
    <lineage>
        <taxon>Bacteria</taxon>
        <taxon>Bacillati</taxon>
        <taxon>Cyanobacteriota</taxon>
        <taxon>Cyanophyceae</taxon>
        <taxon>Coleofasciculales</taxon>
        <taxon>Coleofasciculaceae</taxon>
        <taxon>Funiculus</taxon>
    </lineage>
</organism>
<evidence type="ECO:0000313" key="4">
    <source>
        <dbReference type="EMBL" id="MEP0865638.1"/>
    </source>
</evidence>
<keyword evidence="3 4" id="KW-0560">Oxidoreductase</keyword>
<comment type="pathway">
    <text evidence="1">Cofactor biosynthesis; adenosylcobalamin biosynthesis.</text>
</comment>
<dbReference type="EMBL" id="JAMPKK010000029">
    <property type="protein sequence ID" value="MEP0865638.1"/>
    <property type="molecule type" value="Genomic_DNA"/>
</dbReference>
<dbReference type="InterPro" id="IPR003723">
    <property type="entry name" value="Precorrin-6x_reduct"/>
</dbReference>